<dbReference type="RefSeq" id="WP_203673012.1">
    <property type="nucleotide sequence ID" value="NZ_BONP01000007.1"/>
</dbReference>
<keyword evidence="1" id="KW-0472">Membrane</keyword>
<keyword evidence="1" id="KW-0812">Transmembrane</keyword>
<dbReference type="PROSITE" id="PS00409">
    <property type="entry name" value="PROKAR_NTER_METHYL"/>
    <property type="match status" value="1"/>
</dbReference>
<keyword evidence="3" id="KW-1185">Reference proteome</keyword>
<dbReference type="Proteomes" id="UP000614741">
    <property type="component" value="Unassembled WGS sequence"/>
</dbReference>
<dbReference type="EMBL" id="BONP01000007">
    <property type="protein sequence ID" value="GIG39814.1"/>
    <property type="molecule type" value="Genomic_DNA"/>
</dbReference>
<evidence type="ECO:0000256" key="1">
    <source>
        <dbReference type="SAM" id="Phobius"/>
    </source>
</evidence>
<protein>
    <recommendedName>
        <fullName evidence="4">Prepilin-type N-terminal cleavage/methylation domain-containing protein</fullName>
    </recommendedName>
</protein>
<evidence type="ECO:0008006" key="4">
    <source>
        <dbReference type="Google" id="ProtNLM"/>
    </source>
</evidence>
<dbReference type="InterPro" id="IPR012902">
    <property type="entry name" value="N_methyl_site"/>
</dbReference>
<feature type="transmembrane region" description="Helical" evidence="1">
    <location>
        <begin position="23"/>
        <end position="44"/>
    </location>
</feature>
<comment type="caution">
    <text evidence="2">The sequence shown here is derived from an EMBL/GenBank/DDBJ whole genome shotgun (WGS) entry which is preliminary data.</text>
</comment>
<gene>
    <name evidence="2" type="ORF">Cph01nite_15760</name>
</gene>
<evidence type="ECO:0000313" key="3">
    <source>
        <dbReference type="Proteomes" id="UP000614741"/>
    </source>
</evidence>
<dbReference type="NCBIfam" id="TIGR02532">
    <property type="entry name" value="IV_pilin_GFxxxE"/>
    <property type="match status" value="1"/>
</dbReference>
<proteinExistence type="predicted"/>
<name>A0ABQ4DKD1_9CELL</name>
<reference evidence="2 3" key="1">
    <citation type="submission" date="2021-01" db="EMBL/GenBank/DDBJ databases">
        <title>Whole genome shotgun sequence of Cellulomonas phragmiteti NBRC 110785.</title>
        <authorList>
            <person name="Komaki H."/>
            <person name="Tamura T."/>
        </authorList>
    </citation>
    <scope>NUCLEOTIDE SEQUENCE [LARGE SCALE GENOMIC DNA]</scope>
    <source>
        <strain evidence="2 3">NBRC 110785</strain>
    </source>
</reference>
<accession>A0ABQ4DKD1</accession>
<evidence type="ECO:0000313" key="2">
    <source>
        <dbReference type="EMBL" id="GIG39814.1"/>
    </source>
</evidence>
<sequence length="230" mass="24608">MNALRRRLHVAGRGDRGLTLPELLVTMFLLSMITVLMVGTISGFSRAFTRDRAASDSTMVAATAMKEVTRVVRSGTELRLTGGGATNAPVFIEARPDTLTMYAYVDTSAAAPRPIKVRFAIDAQRRLIETRWPVTNTAAPWTFAAMTSPSSSRPVARFIPTTAGPLFVYLDKDENPLVPGAGGLTADQIKNVAAVRVTITVQGDITGRADAVTVQNAVGIPNLGISRVRP</sequence>
<organism evidence="2 3">
    <name type="scientific">Cellulomonas phragmiteti</name>
    <dbReference type="NCBI Taxonomy" id="478780"/>
    <lineage>
        <taxon>Bacteria</taxon>
        <taxon>Bacillati</taxon>
        <taxon>Actinomycetota</taxon>
        <taxon>Actinomycetes</taxon>
        <taxon>Micrococcales</taxon>
        <taxon>Cellulomonadaceae</taxon>
        <taxon>Cellulomonas</taxon>
    </lineage>
</organism>
<keyword evidence="1" id="KW-1133">Transmembrane helix</keyword>